<dbReference type="EMBL" id="BAABKQ010000001">
    <property type="protein sequence ID" value="GAA4824169.1"/>
    <property type="molecule type" value="Genomic_DNA"/>
</dbReference>
<dbReference type="RefSeq" id="WP_200174626.1">
    <property type="nucleotide sequence ID" value="NZ_JAENKO010000036.1"/>
</dbReference>
<name>A0ABP9D5S5_9ACTN</name>
<comment type="caution">
    <text evidence="2">The sequence shown here is derived from an EMBL/GenBank/DDBJ whole genome shotgun (WGS) entry which is preliminary data.</text>
</comment>
<evidence type="ECO:0000256" key="1">
    <source>
        <dbReference type="SAM" id="Phobius"/>
    </source>
</evidence>
<organism evidence="2 3">
    <name type="scientific">Tomitella cavernea</name>
    <dbReference type="NCBI Taxonomy" id="1387982"/>
    <lineage>
        <taxon>Bacteria</taxon>
        <taxon>Bacillati</taxon>
        <taxon>Actinomycetota</taxon>
        <taxon>Actinomycetes</taxon>
        <taxon>Mycobacteriales</taxon>
        <taxon>Tomitella</taxon>
    </lineage>
</organism>
<feature type="transmembrane region" description="Helical" evidence="1">
    <location>
        <begin position="83"/>
        <end position="103"/>
    </location>
</feature>
<reference evidence="3" key="1">
    <citation type="journal article" date="2019" name="Int. J. Syst. Evol. Microbiol.">
        <title>The Global Catalogue of Microorganisms (GCM) 10K type strain sequencing project: providing services to taxonomists for standard genome sequencing and annotation.</title>
        <authorList>
            <consortium name="The Broad Institute Genomics Platform"/>
            <consortium name="The Broad Institute Genome Sequencing Center for Infectious Disease"/>
            <person name="Wu L."/>
            <person name="Ma J."/>
        </authorList>
    </citation>
    <scope>NUCLEOTIDE SEQUENCE [LARGE SCALE GENOMIC DNA]</scope>
    <source>
        <strain evidence="3">JCM 18542</strain>
    </source>
</reference>
<accession>A0ABP9D5S5</accession>
<keyword evidence="1" id="KW-0472">Membrane</keyword>
<proteinExistence type="predicted"/>
<evidence type="ECO:0000313" key="2">
    <source>
        <dbReference type="EMBL" id="GAA4824169.1"/>
    </source>
</evidence>
<keyword evidence="3" id="KW-1185">Reference proteome</keyword>
<evidence type="ECO:0000313" key="3">
    <source>
        <dbReference type="Proteomes" id="UP001500839"/>
    </source>
</evidence>
<feature type="transmembrane region" description="Helical" evidence="1">
    <location>
        <begin position="35"/>
        <end position="52"/>
    </location>
</feature>
<feature type="transmembrane region" description="Helical" evidence="1">
    <location>
        <begin position="59"/>
        <end position="77"/>
    </location>
</feature>
<gene>
    <name evidence="2" type="ORF">GCM10023353_36440</name>
</gene>
<protein>
    <submittedName>
        <fullName evidence="2">Uncharacterized protein</fullName>
    </submittedName>
</protein>
<sequence>MAAALMSYFTFGALRGAPPGHDGTVGVADVFADPSWYLIAIAAGIVGGALGWASRHRPVLMLVLALAVAADLFRRGAGSWETSFTAVENGLLLAGGAGSIVVWMRRRASGIAAVRPL</sequence>
<dbReference type="Proteomes" id="UP001500839">
    <property type="component" value="Unassembled WGS sequence"/>
</dbReference>
<keyword evidence="1" id="KW-0812">Transmembrane</keyword>
<keyword evidence="1" id="KW-1133">Transmembrane helix</keyword>